<dbReference type="Pfam" id="PF02810">
    <property type="entry name" value="SEC-C"/>
    <property type="match status" value="1"/>
</dbReference>
<dbReference type="Pfam" id="PF03695">
    <property type="entry name" value="UPF0149"/>
    <property type="match status" value="1"/>
</dbReference>
<reference evidence="1 2" key="1">
    <citation type="submission" date="2017-01" db="EMBL/GenBank/DDBJ databases">
        <title>Genome sequencing of Rhodoferax fermentans JCM 7819.</title>
        <authorList>
            <person name="Kim Y.J."/>
            <person name="Farh M.E.-A."/>
            <person name="Yang D.-C."/>
        </authorList>
    </citation>
    <scope>NUCLEOTIDE SEQUENCE [LARGE SCALE GENOMIC DNA]</scope>
    <source>
        <strain evidence="1 2">JCM 7819</strain>
    </source>
</reference>
<dbReference type="InterPro" id="IPR036255">
    <property type="entry name" value="YgfB-like_sf"/>
</dbReference>
<proteinExistence type="predicted"/>
<dbReference type="InterPro" id="IPR004027">
    <property type="entry name" value="SEC_C_motif"/>
</dbReference>
<dbReference type="OrthoDB" id="570299at2"/>
<name>A0A1T1ARE1_RHOFE</name>
<organism evidence="1 2">
    <name type="scientific">Rhodoferax fermentans</name>
    <dbReference type="NCBI Taxonomy" id="28066"/>
    <lineage>
        <taxon>Bacteria</taxon>
        <taxon>Pseudomonadati</taxon>
        <taxon>Pseudomonadota</taxon>
        <taxon>Betaproteobacteria</taxon>
        <taxon>Burkholderiales</taxon>
        <taxon>Comamonadaceae</taxon>
        <taxon>Rhodoferax</taxon>
    </lineage>
</organism>
<dbReference type="NCBIfam" id="TIGR02292">
    <property type="entry name" value="ygfB_yecA"/>
    <property type="match status" value="1"/>
</dbReference>
<comment type="caution">
    <text evidence="1">The sequence shown here is derived from an EMBL/GenBank/DDBJ whole genome shotgun (WGS) entry which is preliminary data.</text>
</comment>
<dbReference type="Gene3D" id="3.10.450.50">
    <property type="match status" value="1"/>
</dbReference>
<dbReference type="STRING" id="28066.RF819_07975"/>
<gene>
    <name evidence="1" type="ORF">RF819_07975</name>
</gene>
<protein>
    <submittedName>
        <fullName evidence="1">Zinc chelation protein SecC</fullName>
    </submittedName>
</protein>
<dbReference type="EMBL" id="MTJN01000002">
    <property type="protein sequence ID" value="OOV06670.1"/>
    <property type="molecule type" value="Genomic_DNA"/>
</dbReference>
<dbReference type="RefSeq" id="WP_078364491.1">
    <property type="nucleotide sequence ID" value="NZ_MTJN01000002.1"/>
</dbReference>
<dbReference type="PANTHER" id="PTHR33747:SF1">
    <property type="entry name" value="ADENYLATE CYCLASE-ASSOCIATED CAP C-TERMINAL DOMAIN-CONTAINING PROTEIN"/>
    <property type="match status" value="1"/>
</dbReference>
<dbReference type="SUPFAM" id="SSF101327">
    <property type="entry name" value="YgfB-like"/>
    <property type="match status" value="1"/>
</dbReference>
<keyword evidence="2" id="KW-1185">Reference proteome</keyword>
<dbReference type="AlphaFoldDB" id="A0A1T1ARE1"/>
<evidence type="ECO:0000313" key="2">
    <source>
        <dbReference type="Proteomes" id="UP000190750"/>
    </source>
</evidence>
<dbReference type="InterPro" id="IPR011978">
    <property type="entry name" value="YgfB-like"/>
</dbReference>
<dbReference type="SUPFAM" id="SSF103642">
    <property type="entry name" value="Sec-C motif"/>
    <property type="match status" value="1"/>
</dbReference>
<dbReference type="Proteomes" id="UP000190750">
    <property type="component" value="Unassembled WGS sequence"/>
</dbReference>
<dbReference type="PANTHER" id="PTHR33747">
    <property type="entry name" value="UPF0225 PROTEIN SCO1677"/>
    <property type="match status" value="1"/>
</dbReference>
<sequence>MRIEDLSGESGEPLSVEQFDELDTILDDLRTRDDEIPQWEFCEGFLAALICCRRVILPSEYLPVLLGIEPEGACGTSVFADTAQFERFMELWTRRWNEVATALNIPIEALDDERAYQPEVMDLRGAIAALSPEQRAEMGDAPIPSFGQIWAIGFMYAVENWPEEWAAPRDREAAKVLDAALQCIVTLTEDDTGEATVGAFEEDGEPTMSEQRLNDFADALWAVYDLREVWRQFGPRVETVRREETPGRNDVCSCGSGKKYKKCCGAN</sequence>
<accession>A0A1T1ARE1</accession>
<evidence type="ECO:0000313" key="1">
    <source>
        <dbReference type="EMBL" id="OOV06670.1"/>
    </source>
</evidence>